<reference evidence="1" key="1">
    <citation type="journal article" date="2018" name="Genome Announc.">
        <title>Draft Genome Sequence of "Candidatus Phycosocius bacilliformis," an Alphaproteobacterial Ectosymbiont of the Hydrocarbon-Producing Green Alga Botryococcus braunii.</title>
        <authorList>
            <person name="Tanabe Y."/>
            <person name="Yamaguchi H."/>
            <person name="Watanabe M.M."/>
        </authorList>
    </citation>
    <scope>NUCLEOTIDE SEQUENCE [LARGE SCALE GENOMIC DNA]</scope>
    <source>
        <strain evidence="1">BOTRYCO-2</strain>
    </source>
</reference>
<keyword evidence="2" id="KW-1185">Reference proteome</keyword>
<proteinExistence type="predicted"/>
<protein>
    <submittedName>
        <fullName evidence="1">Uncharacterized protein</fullName>
    </submittedName>
</protein>
<evidence type="ECO:0000313" key="2">
    <source>
        <dbReference type="Proteomes" id="UP000245086"/>
    </source>
</evidence>
<accession>A0A2P2EDV0</accession>
<gene>
    <name evidence="1" type="ORF">PbB2_02929</name>
</gene>
<evidence type="ECO:0000313" key="1">
    <source>
        <dbReference type="EMBL" id="GBF59237.1"/>
    </source>
</evidence>
<organism evidence="1 2">
    <name type="scientific">Candidatus Phycosocius bacilliformis</name>
    <dbReference type="NCBI Taxonomy" id="1445552"/>
    <lineage>
        <taxon>Bacteria</taxon>
        <taxon>Pseudomonadati</taxon>
        <taxon>Pseudomonadota</taxon>
        <taxon>Alphaproteobacteria</taxon>
        <taxon>Caulobacterales</taxon>
        <taxon>Caulobacterales incertae sedis</taxon>
        <taxon>Candidatus Phycosocius</taxon>
    </lineage>
</organism>
<dbReference type="AlphaFoldDB" id="A0A2P2EDV0"/>
<name>A0A2P2EDV0_9PROT</name>
<sequence length="43" mass="4996">MPEPVLRALGRVSPFILMKNPFHARTVIKSLLTEKRIFGEKHH</sequence>
<dbReference type="EMBL" id="BFBR01000011">
    <property type="protein sequence ID" value="GBF59237.1"/>
    <property type="molecule type" value="Genomic_DNA"/>
</dbReference>
<dbReference type="Proteomes" id="UP000245086">
    <property type="component" value="Unassembled WGS sequence"/>
</dbReference>
<comment type="caution">
    <text evidence="1">The sequence shown here is derived from an EMBL/GenBank/DDBJ whole genome shotgun (WGS) entry which is preliminary data.</text>
</comment>